<feature type="transmembrane region" description="Helical" evidence="3">
    <location>
        <begin position="364"/>
        <end position="383"/>
    </location>
</feature>
<feature type="domain" description="3-beta hydroxysteroid dehydrogenase/isomerase" evidence="4">
    <location>
        <begin position="10"/>
        <end position="279"/>
    </location>
</feature>
<dbReference type="PANTHER" id="PTHR43245:SF51">
    <property type="entry name" value="SHORT CHAIN DEHYDROGENASE_REDUCTASE FAMILY 42E, MEMBER 2"/>
    <property type="match status" value="1"/>
</dbReference>
<dbReference type="OMA" id="IGAYKRS"/>
<evidence type="ECO:0000259" key="4">
    <source>
        <dbReference type="Pfam" id="PF01073"/>
    </source>
</evidence>
<evidence type="ECO:0000256" key="3">
    <source>
        <dbReference type="RuleBase" id="RU004475"/>
    </source>
</evidence>
<dbReference type="GO" id="GO:0006694">
    <property type="term" value="P:steroid biosynthetic process"/>
    <property type="evidence" value="ECO:0007669"/>
    <property type="project" value="InterPro"/>
</dbReference>
<dbReference type="EMBL" id="KB203683">
    <property type="protein sequence ID" value="ESO83455.1"/>
    <property type="molecule type" value="Genomic_DNA"/>
</dbReference>
<evidence type="ECO:0000313" key="6">
    <source>
        <dbReference type="Proteomes" id="UP000030746"/>
    </source>
</evidence>
<dbReference type="InterPro" id="IPR050177">
    <property type="entry name" value="Lipid_A_modif_metabolic_enz"/>
</dbReference>
<evidence type="ECO:0000256" key="2">
    <source>
        <dbReference type="ARBA" id="ARBA00023002"/>
    </source>
</evidence>
<dbReference type="KEGG" id="lgi:LOTGIDRAFT_197313"/>
<dbReference type="AlphaFoldDB" id="V3ZLZ9"/>
<reference evidence="5 6" key="1">
    <citation type="journal article" date="2013" name="Nature">
        <title>Insights into bilaterian evolution from three spiralian genomes.</title>
        <authorList>
            <person name="Simakov O."/>
            <person name="Marletaz F."/>
            <person name="Cho S.J."/>
            <person name="Edsinger-Gonzales E."/>
            <person name="Havlak P."/>
            <person name="Hellsten U."/>
            <person name="Kuo D.H."/>
            <person name="Larsson T."/>
            <person name="Lv J."/>
            <person name="Arendt D."/>
            <person name="Savage R."/>
            <person name="Osoegawa K."/>
            <person name="de Jong P."/>
            <person name="Grimwood J."/>
            <person name="Chapman J.A."/>
            <person name="Shapiro H."/>
            <person name="Aerts A."/>
            <person name="Otillar R.P."/>
            <person name="Terry A.Y."/>
            <person name="Boore J.L."/>
            <person name="Grigoriev I.V."/>
            <person name="Lindberg D.R."/>
            <person name="Seaver E.C."/>
            <person name="Weisblat D.A."/>
            <person name="Putnam N.H."/>
            <person name="Rokhsar D.S."/>
        </authorList>
    </citation>
    <scope>NUCLEOTIDE SEQUENCE [LARGE SCALE GENOMIC DNA]</scope>
</reference>
<dbReference type="CTD" id="20245240"/>
<keyword evidence="3" id="KW-0472">Membrane</keyword>
<dbReference type="STRING" id="225164.V3ZLZ9"/>
<sequence>MRETDKEVHVITGGGGYPGFCLGKQLIHDGHLVRLLDIREPTTDLLDGMEFIKGDIRKLEDVNKAFTDSSIVYHMASFGMSGRDQLNKKLIDEINIGGTENVIKACYENNIKRLVFTSTYNVVYGGEEIINGDESLPYLSDHKFTDQYSKTKREAEEKVLDVNNTVTSDGHTRLYTCALRLAGVYGPGEQRHIPRIVSYIEQGLTVVIYGAKESKVDFLHVDNLVQGHILAGQALSKHKNQKVAGQVYFLSDGKPINNFEFFRPLFEDLGYTYPKIRLPFNVIFYMAFLIEIIHSIVGRFYNFQPLLTRTEVYKTGITHYFSINKASEELGYKPTVQNDLSQVVKYYQKIGRVKQPKSSKTLKYYFVNLIIFFIIFSIIMSFLPTATGPYMR</sequence>
<gene>
    <name evidence="5" type="ORF">LOTGIDRAFT_197313</name>
</gene>
<comment type="similarity">
    <text evidence="1 3">Belongs to the 3-beta-HSD family.</text>
</comment>
<evidence type="ECO:0000256" key="1">
    <source>
        <dbReference type="ARBA" id="ARBA00009219"/>
    </source>
</evidence>
<proteinExistence type="inferred from homology"/>
<dbReference type="PANTHER" id="PTHR43245">
    <property type="entry name" value="BIFUNCTIONAL POLYMYXIN RESISTANCE PROTEIN ARNA"/>
    <property type="match status" value="1"/>
</dbReference>
<dbReference type="InterPro" id="IPR002225">
    <property type="entry name" value="3Beta_OHSteriod_DH/Estase"/>
</dbReference>
<keyword evidence="3" id="KW-0812">Transmembrane</keyword>
<evidence type="ECO:0000313" key="5">
    <source>
        <dbReference type="EMBL" id="ESO83455.1"/>
    </source>
</evidence>
<dbReference type="Gene3D" id="3.40.50.720">
    <property type="entry name" value="NAD(P)-binding Rossmann-like Domain"/>
    <property type="match status" value="1"/>
</dbReference>
<feature type="transmembrane region" description="Helical" evidence="3">
    <location>
        <begin position="282"/>
        <end position="301"/>
    </location>
</feature>
<dbReference type="HOGENOM" id="CLU_007383_6_8_1"/>
<name>V3ZLZ9_LOTGI</name>
<keyword evidence="3" id="KW-1133">Transmembrane helix</keyword>
<dbReference type="Pfam" id="PF01073">
    <property type="entry name" value="3Beta_HSD"/>
    <property type="match status" value="1"/>
</dbReference>
<dbReference type="Proteomes" id="UP000030746">
    <property type="component" value="Unassembled WGS sequence"/>
</dbReference>
<organism evidence="5 6">
    <name type="scientific">Lottia gigantea</name>
    <name type="common">Giant owl limpet</name>
    <dbReference type="NCBI Taxonomy" id="225164"/>
    <lineage>
        <taxon>Eukaryota</taxon>
        <taxon>Metazoa</taxon>
        <taxon>Spiralia</taxon>
        <taxon>Lophotrochozoa</taxon>
        <taxon>Mollusca</taxon>
        <taxon>Gastropoda</taxon>
        <taxon>Patellogastropoda</taxon>
        <taxon>Lottioidea</taxon>
        <taxon>Lottiidae</taxon>
        <taxon>Lottia</taxon>
    </lineage>
</organism>
<dbReference type="GO" id="GO:0016616">
    <property type="term" value="F:oxidoreductase activity, acting on the CH-OH group of donors, NAD or NADP as acceptor"/>
    <property type="evidence" value="ECO:0007669"/>
    <property type="project" value="InterPro"/>
</dbReference>
<dbReference type="SUPFAM" id="SSF51735">
    <property type="entry name" value="NAD(P)-binding Rossmann-fold domains"/>
    <property type="match status" value="1"/>
</dbReference>
<keyword evidence="2 3" id="KW-0560">Oxidoreductase</keyword>
<dbReference type="GeneID" id="20245240"/>
<accession>V3ZLZ9</accession>
<keyword evidence="6" id="KW-1185">Reference proteome</keyword>
<dbReference type="OrthoDB" id="2735536at2759"/>
<protein>
    <recommendedName>
        <fullName evidence="4">3-beta hydroxysteroid dehydrogenase/isomerase domain-containing protein</fullName>
    </recommendedName>
</protein>
<dbReference type="InterPro" id="IPR036291">
    <property type="entry name" value="NAD(P)-bd_dom_sf"/>
</dbReference>
<dbReference type="RefSeq" id="XP_009065884.1">
    <property type="nucleotide sequence ID" value="XM_009067636.1"/>
</dbReference>